<gene>
    <name evidence="1" type="ORF">GCM10007981_15930</name>
</gene>
<evidence type="ECO:0000313" key="2">
    <source>
        <dbReference type="Proteomes" id="UP000610960"/>
    </source>
</evidence>
<keyword evidence="2" id="KW-1185">Reference proteome</keyword>
<reference evidence="1" key="2">
    <citation type="submission" date="2020-09" db="EMBL/GenBank/DDBJ databases">
        <authorList>
            <person name="Sun Q."/>
            <person name="Ohkuma M."/>
        </authorList>
    </citation>
    <scope>NUCLEOTIDE SEQUENCE</scope>
    <source>
        <strain evidence="1">JCM 10088</strain>
    </source>
</reference>
<dbReference type="Proteomes" id="UP000610960">
    <property type="component" value="Unassembled WGS sequence"/>
</dbReference>
<comment type="caution">
    <text evidence="1">The sequence shown here is derived from an EMBL/GenBank/DDBJ whole genome shotgun (WGS) entry which is preliminary data.</text>
</comment>
<organism evidence="1 2">
    <name type="scientific">Thermocladium modestius</name>
    <dbReference type="NCBI Taxonomy" id="62609"/>
    <lineage>
        <taxon>Archaea</taxon>
        <taxon>Thermoproteota</taxon>
        <taxon>Thermoprotei</taxon>
        <taxon>Thermoproteales</taxon>
        <taxon>Thermoproteaceae</taxon>
        <taxon>Thermocladium</taxon>
    </lineage>
</organism>
<dbReference type="EMBL" id="BMNL01000003">
    <property type="protein sequence ID" value="GGP21959.1"/>
    <property type="molecule type" value="Genomic_DNA"/>
</dbReference>
<dbReference type="RefSeq" id="WP_075059127.1">
    <property type="nucleotide sequence ID" value="NZ_BMNL01000003.1"/>
</dbReference>
<accession>A0A830H052</accession>
<dbReference type="AlphaFoldDB" id="A0A830H052"/>
<protein>
    <submittedName>
        <fullName evidence="1">Uncharacterized protein</fullName>
    </submittedName>
</protein>
<sequence>MNAENNDETSLRLELLRLMSKKASLHEEYVELFEETRRSLLRLVALKSEYEMACKIAGKEPSHDYDEVVESLVHKYLIRKEK</sequence>
<name>A0A830H052_9CREN</name>
<reference evidence="1" key="1">
    <citation type="journal article" date="2014" name="Int. J. Syst. Evol. Microbiol.">
        <title>Complete genome sequence of Corynebacterium casei LMG S-19264T (=DSM 44701T), isolated from a smear-ripened cheese.</title>
        <authorList>
            <consortium name="US DOE Joint Genome Institute (JGI-PGF)"/>
            <person name="Walter F."/>
            <person name="Albersmeier A."/>
            <person name="Kalinowski J."/>
            <person name="Ruckert C."/>
        </authorList>
    </citation>
    <scope>NUCLEOTIDE SEQUENCE</scope>
    <source>
        <strain evidence="1">JCM 10088</strain>
    </source>
</reference>
<proteinExistence type="predicted"/>
<evidence type="ECO:0000313" key="1">
    <source>
        <dbReference type="EMBL" id="GGP21959.1"/>
    </source>
</evidence>